<protein>
    <recommendedName>
        <fullName evidence="7">MPN domain-containing protein</fullName>
    </recommendedName>
</protein>
<dbReference type="GO" id="GO:0006508">
    <property type="term" value="P:proteolysis"/>
    <property type="evidence" value="ECO:0007669"/>
    <property type="project" value="UniProtKB-KW"/>
</dbReference>
<dbReference type="InterPro" id="IPR020891">
    <property type="entry name" value="UPF0758_CS"/>
</dbReference>
<proteinExistence type="inferred from homology"/>
<evidence type="ECO:0000256" key="3">
    <source>
        <dbReference type="ARBA" id="ARBA00022801"/>
    </source>
</evidence>
<evidence type="ECO:0000256" key="4">
    <source>
        <dbReference type="ARBA" id="ARBA00022833"/>
    </source>
</evidence>
<dbReference type="EMBL" id="QMDL01000003">
    <property type="protein sequence ID" value="RMJ03202.1"/>
    <property type="molecule type" value="Genomic_DNA"/>
</dbReference>
<keyword evidence="2" id="KW-0479">Metal-binding</keyword>
<dbReference type="Pfam" id="PF04002">
    <property type="entry name" value="RadC"/>
    <property type="match status" value="1"/>
</dbReference>
<keyword evidence="1" id="KW-0645">Protease</keyword>
<dbReference type="CDD" id="cd08071">
    <property type="entry name" value="MPN_DUF2466"/>
    <property type="match status" value="1"/>
</dbReference>
<reference evidence="8 9" key="1">
    <citation type="submission" date="2018-08" db="EMBL/GenBank/DDBJ databases">
        <title>Whole Genome Sequence of the Moderate Halophilic Marine Bacterium Marinobacter litoralis Sw-45.</title>
        <authorList>
            <person name="Musa H."/>
        </authorList>
    </citation>
    <scope>NUCLEOTIDE SEQUENCE [LARGE SCALE GENOMIC DNA]</scope>
    <source>
        <strain evidence="8 9">Sw-45</strain>
    </source>
</reference>
<dbReference type="InterPro" id="IPR001405">
    <property type="entry name" value="UPF0758"/>
</dbReference>
<dbReference type="InterPro" id="IPR010994">
    <property type="entry name" value="RuvA_2-like"/>
</dbReference>
<feature type="domain" description="MPN" evidence="7">
    <location>
        <begin position="102"/>
        <end position="224"/>
    </location>
</feature>
<dbReference type="InterPro" id="IPR025657">
    <property type="entry name" value="RadC_JAB"/>
</dbReference>
<dbReference type="NCBIfam" id="NF000642">
    <property type="entry name" value="PRK00024.1"/>
    <property type="match status" value="1"/>
</dbReference>
<evidence type="ECO:0000256" key="2">
    <source>
        <dbReference type="ARBA" id="ARBA00022723"/>
    </source>
</evidence>
<dbReference type="InterPro" id="IPR037518">
    <property type="entry name" value="MPN"/>
</dbReference>
<accession>A0A3M2RD37</accession>
<dbReference type="PROSITE" id="PS50249">
    <property type="entry name" value="MPN"/>
    <property type="match status" value="1"/>
</dbReference>
<dbReference type="Proteomes" id="UP000265903">
    <property type="component" value="Unassembled WGS sequence"/>
</dbReference>
<dbReference type="SUPFAM" id="SSF47781">
    <property type="entry name" value="RuvA domain 2-like"/>
    <property type="match status" value="1"/>
</dbReference>
<gene>
    <name evidence="8" type="ORF">DOQ08_02667</name>
</gene>
<dbReference type="PANTHER" id="PTHR30471">
    <property type="entry name" value="DNA REPAIR PROTEIN RADC"/>
    <property type="match status" value="1"/>
</dbReference>
<dbReference type="GO" id="GO:0046872">
    <property type="term" value="F:metal ion binding"/>
    <property type="evidence" value="ECO:0007669"/>
    <property type="project" value="UniProtKB-KW"/>
</dbReference>
<dbReference type="AlphaFoldDB" id="A0A3M2RD37"/>
<dbReference type="Pfam" id="PF20582">
    <property type="entry name" value="UPF0758_N"/>
    <property type="match status" value="1"/>
</dbReference>
<dbReference type="RefSeq" id="WP_114335426.1">
    <property type="nucleotide sequence ID" value="NZ_QMDL01000003.1"/>
</dbReference>
<evidence type="ECO:0000313" key="9">
    <source>
        <dbReference type="Proteomes" id="UP000265903"/>
    </source>
</evidence>
<evidence type="ECO:0000256" key="5">
    <source>
        <dbReference type="ARBA" id="ARBA00023049"/>
    </source>
</evidence>
<dbReference type="PANTHER" id="PTHR30471:SF3">
    <property type="entry name" value="UPF0758 PROTEIN YEES-RELATED"/>
    <property type="match status" value="1"/>
</dbReference>
<evidence type="ECO:0000313" key="8">
    <source>
        <dbReference type="EMBL" id="RMJ03202.1"/>
    </source>
</evidence>
<organism evidence="8 9">
    <name type="scientific">Marinobacter litoralis</name>
    <dbReference type="NCBI Taxonomy" id="187981"/>
    <lineage>
        <taxon>Bacteria</taxon>
        <taxon>Pseudomonadati</taxon>
        <taxon>Pseudomonadota</taxon>
        <taxon>Gammaproteobacteria</taxon>
        <taxon>Pseudomonadales</taxon>
        <taxon>Marinobacteraceae</taxon>
        <taxon>Marinobacter</taxon>
    </lineage>
</organism>
<dbReference type="NCBIfam" id="TIGR00608">
    <property type="entry name" value="radc"/>
    <property type="match status" value="1"/>
</dbReference>
<dbReference type="GO" id="GO:0008237">
    <property type="term" value="F:metallopeptidase activity"/>
    <property type="evidence" value="ECO:0007669"/>
    <property type="project" value="UniProtKB-KW"/>
</dbReference>
<keyword evidence="3" id="KW-0378">Hydrolase</keyword>
<comment type="caution">
    <text evidence="8">The sequence shown here is derived from an EMBL/GenBank/DDBJ whole genome shotgun (WGS) entry which is preliminary data.</text>
</comment>
<dbReference type="SUPFAM" id="SSF102712">
    <property type="entry name" value="JAB1/MPN domain"/>
    <property type="match status" value="1"/>
</dbReference>
<keyword evidence="5" id="KW-0482">Metalloprotease</keyword>
<keyword evidence="9" id="KW-1185">Reference proteome</keyword>
<name>A0A3M2RD37_9GAMM</name>
<dbReference type="OrthoDB" id="9804482at2"/>
<evidence type="ECO:0000256" key="6">
    <source>
        <dbReference type="RuleBase" id="RU003797"/>
    </source>
</evidence>
<dbReference type="Gene3D" id="3.40.140.10">
    <property type="entry name" value="Cytidine Deaminase, domain 2"/>
    <property type="match status" value="1"/>
</dbReference>
<keyword evidence="4" id="KW-0862">Zinc</keyword>
<dbReference type="PROSITE" id="PS01302">
    <property type="entry name" value="UPF0758"/>
    <property type="match status" value="1"/>
</dbReference>
<evidence type="ECO:0000259" key="7">
    <source>
        <dbReference type="PROSITE" id="PS50249"/>
    </source>
</evidence>
<comment type="similarity">
    <text evidence="6">Belongs to the UPF0758 family.</text>
</comment>
<dbReference type="InterPro" id="IPR046778">
    <property type="entry name" value="UPF0758_N"/>
</dbReference>
<evidence type="ECO:0000256" key="1">
    <source>
        <dbReference type="ARBA" id="ARBA00022670"/>
    </source>
</evidence>
<sequence>MNQSDWPNDERPRERLLAHGAESLSDAELLAIFLRTGTAGMPVMAMARHLIEEFSSLRGLMTASRRQFCQVKGLGTAKYAQVQAAMEMARRVMDEPLRQGDPLRSPADTRRFLTSRLATYPHEVFAGLFLDNRHRVIQYRELFRGTIDGAAVYPREVVRQALEDNAAAVIFAHNHPSGVAEPSQADISLTRRLKEALGLVDIRVLDHMVIGHGEVISLAERGLM</sequence>